<dbReference type="Proteomes" id="UP000616114">
    <property type="component" value="Unassembled WGS sequence"/>
</dbReference>
<proteinExistence type="predicted"/>
<dbReference type="Pfam" id="PF01425">
    <property type="entry name" value="Amidase"/>
    <property type="match status" value="1"/>
</dbReference>
<dbReference type="AlphaFoldDB" id="A0A8J2XJN2"/>
<dbReference type="InterPro" id="IPR036928">
    <property type="entry name" value="AS_sf"/>
</dbReference>
<comment type="caution">
    <text evidence="2">The sequence shown here is derived from an EMBL/GenBank/DDBJ whole genome shotgun (WGS) entry which is preliminary data.</text>
</comment>
<dbReference type="PANTHER" id="PTHR11895">
    <property type="entry name" value="TRANSAMIDASE"/>
    <property type="match status" value="1"/>
</dbReference>
<dbReference type="PANTHER" id="PTHR11895:SF173">
    <property type="entry name" value="GLUTAMYL-TRNA AMIDOTRANSFERASE SUBUNIT A"/>
    <property type="match status" value="1"/>
</dbReference>
<reference evidence="2" key="2">
    <citation type="submission" date="2020-09" db="EMBL/GenBank/DDBJ databases">
        <authorList>
            <person name="Sun Q."/>
            <person name="Zhou Y."/>
        </authorList>
    </citation>
    <scope>NUCLEOTIDE SEQUENCE</scope>
    <source>
        <strain evidence="2">CGMCC 1.12785</strain>
    </source>
</reference>
<evidence type="ECO:0000313" key="2">
    <source>
        <dbReference type="EMBL" id="GGA06514.1"/>
    </source>
</evidence>
<evidence type="ECO:0000313" key="3">
    <source>
        <dbReference type="Proteomes" id="UP000616114"/>
    </source>
</evidence>
<accession>A0A8J2XJN2</accession>
<gene>
    <name evidence="2" type="primary">gatA</name>
    <name evidence="2" type="ORF">GCM10011333_06860</name>
</gene>
<protein>
    <submittedName>
        <fullName evidence="2">Amidase</fullName>
    </submittedName>
</protein>
<dbReference type="Gene3D" id="3.90.1300.10">
    <property type="entry name" value="Amidase signature (AS) domain"/>
    <property type="match status" value="1"/>
</dbReference>
<keyword evidence="3" id="KW-1185">Reference proteome</keyword>
<dbReference type="NCBIfam" id="NF005450">
    <property type="entry name" value="PRK07042.1"/>
    <property type="match status" value="1"/>
</dbReference>
<dbReference type="RefSeq" id="WP_188549504.1">
    <property type="nucleotide sequence ID" value="NZ_BMFY01000002.1"/>
</dbReference>
<name>A0A8J2XJN2_9MICO</name>
<feature type="domain" description="Amidase" evidence="1">
    <location>
        <begin position="36"/>
        <end position="452"/>
    </location>
</feature>
<dbReference type="EMBL" id="BMFY01000002">
    <property type="protein sequence ID" value="GGA06514.1"/>
    <property type="molecule type" value="Genomic_DNA"/>
</dbReference>
<reference evidence="2" key="1">
    <citation type="journal article" date="2014" name="Int. J. Syst. Evol. Microbiol.">
        <title>Complete genome sequence of Corynebacterium casei LMG S-19264T (=DSM 44701T), isolated from a smear-ripened cheese.</title>
        <authorList>
            <consortium name="US DOE Joint Genome Institute (JGI-PGF)"/>
            <person name="Walter F."/>
            <person name="Albersmeier A."/>
            <person name="Kalinowski J."/>
            <person name="Ruckert C."/>
        </authorList>
    </citation>
    <scope>NUCLEOTIDE SEQUENCE</scope>
    <source>
        <strain evidence="2">CGMCC 1.12785</strain>
    </source>
</reference>
<sequence length="477" mass="50637">MSDPGLAALTATELLAGYRERRFTPVEVLQDVEALIDAGEPELSAFYVREPEVARTQAAASARRWAEGRPEGIIDGVPITLKENIATAGTPTPSGTAALADNPPHTEDGPVAVHVKRAGGVRLGKTTMPDYGMLSAGVSSLHGITRNPWNPAWTSGGSSSGSATAAAAGFGPLHAGSDIGGSVRLPAGWTALASLKPTWSIIPVDPPYLGRVIGPLARSVEDVALSMAVFAQPDAQGRDYTHTTSEQDWASVWERPLRDEDLRGVRIGVHVDAGGGLPTEPAIAAAVEAAAAVFAQAGATVERIEPFCSQELLTLVDRFLRLRSWADIKALPRDRRAKVLPYIREWTLGAADMSGIEAMEAYHGTVRLRAATHAATHGFDAVLSPVAPNGAAPAEWHAPTNDPDTALEHIGYTLPYNLSEQPAATVNAGFDESGRPIGLQIAGHRFQDVQVLRLARWYEQARPSSAVPAWPWGGRRD</sequence>
<evidence type="ECO:0000259" key="1">
    <source>
        <dbReference type="Pfam" id="PF01425"/>
    </source>
</evidence>
<dbReference type="GO" id="GO:0003824">
    <property type="term" value="F:catalytic activity"/>
    <property type="evidence" value="ECO:0007669"/>
    <property type="project" value="InterPro"/>
</dbReference>
<dbReference type="SUPFAM" id="SSF75304">
    <property type="entry name" value="Amidase signature (AS) enzymes"/>
    <property type="match status" value="1"/>
</dbReference>
<dbReference type="InterPro" id="IPR000120">
    <property type="entry name" value="Amidase"/>
</dbReference>
<dbReference type="InterPro" id="IPR023631">
    <property type="entry name" value="Amidase_dom"/>
</dbReference>
<organism evidence="2 3">
    <name type="scientific">Sediminivirga luteola</name>
    <dbReference type="NCBI Taxonomy" id="1774748"/>
    <lineage>
        <taxon>Bacteria</taxon>
        <taxon>Bacillati</taxon>
        <taxon>Actinomycetota</taxon>
        <taxon>Actinomycetes</taxon>
        <taxon>Micrococcales</taxon>
        <taxon>Brevibacteriaceae</taxon>
        <taxon>Sediminivirga</taxon>
    </lineage>
</organism>